<reference evidence="1 2" key="1">
    <citation type="submission" date="2009-02" db="EMBL/GenBank/DDBJ databases">
        <title>Sequencing of the draft genome and assembly of Dethiobacter alkaliphilus AHT 1.</title>
        <authorList>
            <consortium name="US DOE Joint Genome Institute (JGI-PGF)"/>
            <person name="Lucas S."/>
            <person name="Copeland A."/>
            <person name="Lapidus A."/>
            <person name="Glavina del Rio T."/>
            <person name="Dalin E."/>
            <person name="Tice H."/>
            <person name="Bruce D."/>
            <person name="Goodwin L."/>
            <person name="Pitluck S."/>
            <person name="Larimer F."/>
            <person name="Land M.L."/>
            <person name="Hauser L."/>
            <person name="Muyzer G."/>
        </authorList>
    </citation>
    <scope>NUCLEOTIDE SEQUENCE [LARGE SCALE GENOMIC DNA]</scope>
    <source>
        <strain evidence="1 2">AHT 1</strain>
    </source>
</reference>
<evidence type="ECO:0000313" key="2">
    <source>
        <dbReference type="Proteomes" id="UP000006443"/>
    </source>
</evidence>
<dbReference type="Proteomes" id="UP000006443">
    <property type="component" value="Unassembled WGS sequence"/>
</dbReference>
<dbReference type="RefSeq" id="WP_008517542.1">
    <property type="nucleotide sequence ID" value="NZ_ACJM01000012.1"/>
</dbReference>
<protein>
    <submittedName>
        <fullName evidence="1">Uncharacterized protein</fullName>
    </submittedName>
</protein>
<dbReference type="GO" id="GO:0043937">
    <property type="term" value="P:regulation of sporulation"/>
    <property type="evidence" value="ECO:0007669"/>
    <property type="project" value="InterPro"/>
</dbReference>
<sequence>MLALIDRERERLHKFASQWGFGDQRTLQQSERVDRLIYVFMRRSDSIKQ</sequence>
<organism evidence="1 2">
    <name type="scientific">Dethiobacter alkaliphilus AHT 1</name>
    <dbReference type="NCBI Taxonomy" id="555088"/>
    <lineage>
        <taxon>Bacteria</taxon>
        <taxon>Bacillati</taxon>
        <taxon>Bacillota</taxon>
        <taxon>Dethiobacteria</taxon>
        <taxon>Dethiobacterales</taxon>
        <taxon>Dethiobacteraceae</taxon>
        <taxon>Dethiobacter</taxon>
    </lineage>
</organism>
<accession>C0GII3</accession>
<dbReference type="InterPro" id="IPR018540">
    <property type="entry name" value="Spo0E-like"/>
</dbReference>
<dbReference type="GO" id="GO:0046983">
    <property type="term" value="F:protein dimerization activity"/>
    <property type="evidence" value="ECO:0007669"/>
    <property type="project" value="InterPro"/>
</dbReference>
<name>C0GII3_DETAL</name>
<keyword evidence="2" id="KW-1185">Reference proteome</keyword>
<dbReference type="Gene3D" id="4.10.280.10">
    <property type="entry name" value="Helix-loop-helix DNA-binding domain"/>
    <property type="match status" value="1"/>
</dbReference>
<proteinExistence type="predicted"/>
<dbReference type="InterPro" id="IPR037208">
    <property type="entry name" value="Spo0E-like_sf"/>
</dbReference>
<dbReference type="AlphaFoldDB" id="C0GII3"/>
<gene>
    <name evidence="1" type="ORF">DealDRAFT_2292</name>
</gene>
<comment type="caution">
    <text evidence="1">The sequence shown here is derived from an EMBL/GenBank/DDBJ whole genome shotgun (WGS) entry which is preliminary data.</text>
</comment>
<dbReference type="SUPFAM" id="SSF140500">
    <property type="entry name" value="BAS1536-like"/>
    <property type="match status" value="1"/>
</dbReference>
<dbReference type="InterPro" id="IPR036638">
    <property type="entry name" value="HLH_DNA-bd_sf"/>
</dbReference>
<dbReference type="EMBL" id="ACJM01000012">
    <property type="protein sequence ID" value="EEG76844.1"/>
    <property type="molecule type" value="Genomic_DNA"/>
</dbReference>
<dbReference type="Pfam" id="PF09388">
    <property type="entry name" value="SpoOE-like"/>
    <property type="match status" value="1"/>
</dbReference>
<evidence type="ECO:0000313" key="1">
    <source>
        <dbReference type="EMBL" id="EEG76844.1"/>
    </source>
</evidence>